<evidence type="ECO:0000256" key="1">
    <source>
        <dbReference type="SAM" id="Phobius"/>
    </source>
</evidence>
<keyword evidence="1" id="KW-1133">Transmembrane helix</keyword>
<reference evidence="3" key="1">
    <citation type="journal article" date="2019" name="Int. J. Syst. Evol. Microbiol.">
        <title>The Global Catalogue of Microorganisms (GCM) 10K type strain sequencing project: providing services to taxonomists for standard genome sequencing and annotation.</title>
        <authorList>
            <consortium name="The Broad Institute Genomics Platform"/>
            <consortium name="The Broad Institute Genome Sequencing Center for Infectious Disease"/>
            <person name="Wu L."/>
            <person name="Ma J."/>
        </authorList>
    </citation>
    <scope>NUCLEOTIDE SEQUENCE [LARGE SCALE GENOMIC DNA]</scope>
    <source>
        <strain evidence="3">CGMCC 4.7426</strain>
    </source>
</reference>
<dbReference type="RefSeq" id="WP_390296396.1">
    <property type="nucleotide sequence ID" value="NZ_JBHSFU010000007.1"/>
</dbReference>
<organism evidence="2 3">
    <name type="scientific">Virgibacillus kekensis</name>
    <dbReference type="NCBI Taxonomy" id="202261"/>
    <lineage>
        <taxon>Bacteria</taxon>
        <taxon>Bacillati</taxon>
        <taxon>Bacillota</taxon>
        <taxon>Bacilli</taxon>
        <taxon>Bacillales</taxon>
        <taxon>Bacillaceae</taxon>
        <taxon>Virgibacillus</taxon>
    </lineage>
</organism>
<dbReference type="PANTHER" id="PTHR40078">
    <property type="entry name" value="INTEGRAL MEMBRANE PROTEIN-RELATED"/>
    <property type="match status" value="1"/>
</dbReference>
<keyword evidence="1" id="KW-0472">Membrane</keyword>
<dbReference type="Pfam" id="PF19700">
    <property type="entry name" value="DUF6198"/>
    <property type="match status" value="1"/>
</dbReference>
<evidence type="ECO:0000313" key="2">
    <source>
        <dbReference type="EMBL" id="MFC4558990.1"/>
    </source>
</evidence>
<name>A0ABV9DLY0_9BACI</name>
<feature type="transmembrane region" description="Helical" evidence="1">
    <location>
        <begin position="174"/>
        <end position="194"/>
    </location>
</feature>
<feature type="transmembrane region" description="Helical" evidence="1">
    <location>
        <begin position="46"/>
        <end position="68"/>
    </location>
</feature>
<accession>A0ABV9DLY0</accession>
<keyword evidence="3" id="KW-1185">Reference proteome</keyword>
<dbReference type="InterPro" id="IPR038750">
    <property type="entry name" value="YczE/YyaS-like"/>
</dbReference>
<sequence length="210" mass="22307">MRLIRAGIHFYFSGIIILTLGIALTIQSALGASPFDALLVGLHRTFGLSVGSWEIVVGLSMILCNALLEKKRPEYVALITSLLTGIGIDAWLITLGGWVEPSTLMGQSATLAAGIIFIGMGIALYLQSSIAPNPMDRSMLIISDLTGWNVTYSRALISVGLVVVAFIFNGAIGIGTLINALISGLVISFFLPYAKVLRTGGRKQRQNLAG</sequence>
<dbReference type="Proteomes" id="UP001595989">
    <property type="component" value="Unassembled WGS sequence"/>
</dbReference>
<feature type="transmembrane region" description="Helical" evidence="1">
    <location>
        <begin position="147"/>
        <end position="168"/>
    </location>
</feature>
<keyword evidence="1" id="KW-0812">Transmembrane</keyword>
<dbReference type="EMBL" id="JBHSFU010000007">
    <property type="protein sequence ID" value="MFC4558990.1"/>
    <property type="molecule type" value="Genomic_DNA"/>
</dbReference>
<feature type="transmembrane region" description="Helical" evidence="1">
    <location>
        <begin position="75"/>
        <end position="98"/>
    </location>
</feature>
<evidence type="ECO:0000313" key="3">
    <source>
        <dbReference type="Proteomes" id="UP001595989"/>
    </source>
</evidence>
<comment type="caution">
    <text evidence="2">The sequence shown here is derived from an EMBL/GenBank/DDBJ whole genome shotgun (WGS) entry which is preliminary data.</text>
</comment>
<dbReference type="PANTHER" id="PTHR40078:SF1">
    <property type="entry name" value="INTEGRAL MEMBRANE PROTEIN"/>
    <property type="match status" value="1"/>
</dbReference>
<protein>
    <submittedName>
        <fullName evidence="2">YitT family protein</fullName>
    </submittedName>
</protein>
<gene>
    <name evidence="2" type="ORF">ACFO3D_12380</name>
</gene>
<feature type="transmembrane region" description="Helical" evidence="1">
    <location>
        <begin position="104"/>
        <end position="126"/>
    </location>
</feature>
<proteinExistence type="predicted"/>
<feature type="transmembrane region" description="Helical" evidence="1">
    <location>
        <begin position="7"/>
        <end position="26"/>
    </location>
</feature>